<dbReference type="GO" id="GO:0004743">
    <property type="term" value="F:pyruvate kinase activity"/>
    <property type="evidence" value="ECO:0007669"/>
    <property type="project" value="UniProtKB-UniRule"/>
</dbReference>
<keyword evidence="8 18" id="KW-0808">Transferase</keyword>
<organism evidence="22 23">
    <name type="scientific">Staphylococcus warneri</name>
    <dbReference type="NCBI Taxonomy" id="1292"/>
    <lineage>
        <taxon>Bacteria</taxon>
        <taxon>Bacillati</taxon>
        <taxon>Bacillota</taxon>
        <taxon>Bacilli</taxon>
        <taxon>Bacillales</taxon>
        <taxon>Staphylococcaceae</taxon>
        <taxon>Staphylococcus</taxon>
    </lineage>
</organism>
<dbReference type="SUPFAM" id="SSF51621">
    <property type="entry name" value="Phosphoenolpyruvate/pyruvate domain"/>
    <property type="match status" value="1"/>
</dbReference>
<keyword evidence="16 22" id="KW-0670">Pyruvate</keyword>
<evidence type="ECO:0000256" key="9">
    <source>
        <dbReference type="ARBA" id="ARBA00022723"/>
    </source>
</evidence>
<keyword evidence="12" id="KW-0067">ATP-binding</keyword>
<comment type="similarity">
    <text evidence="5 18">Belongs to the pyruvate kinase family.</text>
</comment>
<evidence type="ECO:0000256" key="3">
    <source>
        <dbReference type="ARBA" id="ARBA00004997"/>
    </source>
</evidence>
<evidence type="ECO:0000256" key="11">
    <source>
        <dbReference type="ARBA" id="ARBA00022777"/>
    </source>
</evidence>
<dbReference type="Gene3D" id="3.50.30.10">
    <property type="entry name" value="Phosphohistidine domain"/>
    <property type="match status" value="1"/>
</dbReference>
<dbReference type="GO" id="GO:0030955">
    <property type="term" value="F:potassium ion binding"/>
    <property type="evidence" value="ECO:0007669"/>
    <property type="project" value="UniProtKB-UniRule"/>
</dbReference>
<comment type="cofactor">
    <cofactor evidence="2">
        <name>K(+)</name>
        <dbReference type="ChEBI" id="CHEBI:29103"/>
    </cofactor>
</comment>
<dbReference type="InterPro" id="IPR015813">
    <property type="entry name" value="Pyrv/PenolPyrv_kinase-like_dom"/>
</dbReference>
<dbReference type="InterPro" id="IPR015793">
    <property type="entry name" value="Pyrv_Knase_brl"/>
</dbReference>
<dbReference type="Gene3D" id="2.40.33.10">
    <property type="entry name" value="PK beta-barrel domain-like"/>
    <property type="match status" value="1"/>
</dbReference>
<name>A0A2T4PZB3_STAWA</name>
<dbReference type="PRINTS" id="PR01050">
    <property type="entry name" value="PYRUVTKNASE"/>
</dbReference>
<dbReference type="Gene3D" id="3.40.1380.20">
    <property type="entry name" value="Pyruvate kinase, C-terminal domain"/>
    <property type="match status" value="1"/>
</dbReference>
<dbReference type="Proteomes" id="UP000240717">
    <property type="component" value="Unassembled WGS sequence"/>
</dbReference>
<keyword evidence="15 18" id="KW-0324">Glycolysis</keyword>
<comment type="caution">
    <text evidence="22">The sequence shown here is derived from an EMBL/GenBank/DDBJ whole genome shotgun (WGS) entry which is preliminary data.</text>
</comment>
<evidence type="ECO:0000256" key="13">
    <source>
        <dbReference type="ARBA" id="ARBA00022842"/>
    </source>
</evidence>
<keyword evidence="14" id="KW-0630">Potassium</keyword>
<evidence type="ECO:0000256" key="5">
    <source>
        <dbReference type="ARBA" id="ARBA00008663"/>
    </source>
</evidence>
<dbReference type="UniPathway" id="UPA00109">
    <property type="reaction ID" value="UER00188"/>
</dbReference>
<evidence type="ECO:0000256" key="17">
    <source>
        <dbReference type="NCBIfam" id="TIGR01064"/>
    </source>
</evidence>
<dbReference type="InterPro" id="IPR015795">
    <property type="entry name" value="Pyrv_Knase_C"/>
</dbReference>
<keyword evidence="13 18" id="KW-0460">Magnesium</keyword>
<proteinExistence type="inferred from homology"/>
<feature type="domain" description="Pyruvate kinase C-terminal" evidence="21">
    <location>
        <begin position="358"/>
        <end position="470"/>
    </location>
</feature>
<dbReference type="InterPro" id="IPR036918">
    <property type="entry name" value="Pyrv_Knase_C_sf"/>
</dbReference>
<evidence type="ECO:0000313" key="23">
    <source>
        <dbReference type="Proteomes" id="UP000240717"/>
    </source>
</evidence>
<gene>
    <name evidence="22" type="primary">pyk</name>
    <name evidence="22" type="ORF">BU085_08575</name>
</gene>
<dbReference type="SUPFAM" id="SSF52009">
    <property type="entry name" value="Phosphohistidine domain"/>
    <property type="match status" value="1"/>
</dbReference>
<evidence type="ECO:0000256" key="8">
    <source>
        <dbReference type="ARBA" id="ARBA00022679"/>
    </source>
</evidence>
<comment type="pathway">
    <text evidence="3 18">Carbohydrate degradation; glycolysis; pyruvate from D-glyceraldehyde 3-phosphate: step 5/5.</text>
</comment>
<evidence type="ECO:0000256" key="12">
    <source>
        <dbReference type="ARBA" id="ARBA00022840"/>
    </source>
</evidence>
<reference evidence="22 23" key="1">
    <citation type="journal article" date="2016" name="Front. Microbiol.">
        <title>Comprehensive Phylogenetic Analysis of Bovine Non-aureus Staphylococci Species Based on Whole-Genome Sequencing.</title>
        <authorList>
            <person name="Naushad S."/>
            <person name="Barkema H.W."/>
            <person name="Luby C."/>
            <person name="Condas L.A."/>
            <person name="Nobrega D.B."/>
            <person name="Carson D.A."/>
            <person name="De Buck J."/>
        </authorList>
    </citation>
    <scope>NUCLEOTIDE SEQUENCE [LARGE SCALE GENOMIC DNA]</scope>
    <source>
        <strain evidence="22 23">SNUC 2993</strain>
    </source>
</reference>
<dbReference type="SUPFAM" id="SSF50800">
    <property type="entry name" value="PK beta-barrel domain-like"/>
    <property type="match status" value="1"/>
</dbReference>
<evidence type="ECO:0000259" key="19">
    <source>
        <dbReference type="Pfam" id="PF00224"/>
    </source>
</evidence>
<comment type="catalytic activity">
    <reaction evidence="18">
        <text>pyruvate + ATP = phosphoenolpyruvate + ADP + H(+)</text>
        <dbReference type="Rhea" id="RHEA:18157"/>
        <dbReference type="ChEBI" id="CHEBI:15361"/>
        <dbReference type="ChEBI" id="CHEBI:15378"/>
        <dbReference type="ChEBI" id="CHEBI:30616"/>
        <dbReference type="ChEBI" id="CHEBI:58702"/>
        <dbReference type="ChEBI" id="CHEBI:456216"/>
        <dbReference type="EC" id="2.7.1.40"/>
    </reaction>
</comment>
<dbReference type="Pfam" id="PF00224">
    <property type="entry name" value="PK"/>
    <property type="match status" value="1"/>
</dbReference>
<evidence type="ECO:0000256" key="15">
    <source>
        <dbReference type="ARBA" id="ARBA00023152"/>
    </source>
</evidence>
<dbReference type="GO" id="GO:0016301">
    <property type="term" value="F:kinase activity"/>
    <property type="evidence" value="ECO:0007669"/>
    <property type="project" value="UniProtKB-KW"/>
</dbReference>
<dbReference type="PANTHER" id="PTHR11817">
    <property type="entry name" value="PYRUVATE KINASE"/>
    <property type="match status" value="1"/>
</dbReference>
<protein>
    <recommendedName>
        <fullName evidence="7 17">Pyruvate kinase</fullName>
        <ecNumber evidence="6 17">2.7.1.40</ecNumber>
    </recommendedName>
</protein>
<evidence type="ECO:0000256" key="16">
    <source>
        <dbReference type="ARBA" id="ARBA00023317"/>
    </source>
</evidence>
<dbReference type="Pfam" id="PF00391">
    <property type="entry name" value="PEP-utilizers"/>
    <property type="match status" value="1"/>
</dbReference>
<sequence>MRKTKIVCTIGPASESEEMLEKLMNAGMNVARLNFSHGSHEEHKGRIDTIRKVAKRLNKTVAILLDTKGPEIRTHNMKNGIIDLEKGKEVIVSMTEVEGTPEKFSVTYDNLINDVQVGSYILLDDGLVELQVKDIDHDKGEVKCDILNSGELKNKKGVNLPGVKVNLPGITDKDADDIRFGIKEDVDFIAASFVRRPSDVLDIREILEQEKANITIFPKIENQEGIDNIEEILEVSDGLMVARGDMGVEIPPEKVPMVQKDLIRKCNKLGKPVITATQMLDSMQRNPRATRAEASDVANAIYDGTDAVMLSGETAAGLYPEEAVKTMRNIAVSAEAAQDYKKLLSDRTKLVETSLVNAIGISVAHTALNLNVKAIVAATESGSTARTISKYRPHSDIIAVTPSEKTARQCAIVWGVYPVVKEGRKNTDALLNNAVATAVETERVQNGDLIIITAGVPTGEKGTTNMMKIHLVGDEIAKGQGVGRGSVVGTAVVADSASDLEGVDLSDKIIVTNSVDETLVPYVDQAIGLITEENGITSPSAIVGLEKGIPTVVGVENATKEIKDDMLVTVDAANGKVFEGYANVL</sequence>
<dbReference type="InterPro" id="IPR011037">
    <property type="entry name" value="Pyrv_Knase-like_insert_dom_sf"/>
</dbReference>
<evidence type="ECO:0000256" key="1">
    <source>
        <dbReference type="ARBA" id="ARBA00001946"/>
    </source>
</evidence>
<keyword evidence="10" id="KW-0547">Nucleotide-binding</keyword>
<keyword evidence="11 18" id="KW-0418">Kinase</keyword>
<dbReference type="NCBIfam" id="NF004491">
    <property type="entry name" value="PRK05826.1"/>
    <property type="match status" value="1"/>
</dbReference>
<evidence type="ECO:0000259" key="21">
    <source>
        <dbReference type="Pfam" id="PF02887"/>
    </source>
</evidence>
<evidence type="ECO:0000256" key="4">
    <source>
        <dbReference type="ARBA" id="ARBA00006237"/>
    </source>
</evidence>
<dbReference type="InterPro" id="IPR001697">
    <property type="entry name" value="Pyr_Knase"/>
</dbReference>
<evidence type="ECO:0000256" key="14">
    <source>
        <dbReference type="ARBA" id="ARBA00022958"/>
    </source>
</evidence>
<dbReference type="FunFam" id="2.40.33.10:FF:000001">
    <property type="entry name" value="Pyruvate kinase"/>
    <property type="match status" value="1"/>
</dbReference>
<dbReference type="AlphaFoldDB" id="A0A2T4PZB3"/>
<evidence type="ECO:0000256" key="6">
    <source>
        <dbReference type="ARBA" id="ARBA00012142"/>
    </source>
</evidence>
<dbReference type="Pfam" id="PF02887">
    <property type="entry name" value="PK_C"/>
    <property type="match status" value="1"/>
</dbReference>
<evidence type="ECO:0000256" key="10">
    <source>
        <dbReference type="ARBA" id="ARBA00022741"/>
    </source>
</evidence>
<dbReference type="GO" id="GO:0006950">
    <property type="term" value="P:response to stress"/>
    <property type="evidence" value="ECO:0007669"/>
    <property type="project" value="UniProtKB-ARBA"/>
</dbReference>
<dbReference type="EC" id="2.7.1.40" evidence="6 17"/>
<dbReference type="GO" id="GO:0005524">
    <property type="term" value="F:ATP binding"/>
    <property type="evidence" value="ECO:0007669"/>
    <property type="project" value="UniProtKB-KW"/>
</dbReference>
<dbReference type="FunFam" id="3.20.20.60:FF:000001">
    <property type="entry name" value="Pyruvate kinase"/>
    <property type="match status" value="1"/>
</dbReference>
<dbReference type="InterPro" id="IPR036637">
    <property type="entry name" value="Phosphohistidine_dom_sf"/>
</dbReference>
<evidence type="ECO:0000259" key="20">
    <source>
        <dbReference type="Pfam" id="PF00391"/>
    </source>
</evidence>
<dbReference type="NCBIfam" id="TIGR01064">
    <property type="entry name" value="pyruv_kin"/>
    <property type="match status" value="1"/>
</dbReference>
<feature type="domain" description="Pyruvate kinase barrel" evidence="19">
    <location>
        <begin position="1"/>
        <end position="324"/>
    </location>
</feature>
<keyword evidence="9" id="KW-0479">Metal-binding</keyword>
<evidence type="ECO:0000256" key="18">
    <source>
        <dbReference type="RuleBase" id="RU000504"/>
    </source>
</evidence>
<feature type="domain" description="PEP-utilising enzyme mobile" evidence="20">
    <location>
        <begin position="507"/>
        <end position="575"/>
    </location>
</feature>
<dbReference type="Gene3D" id="3.20.20.60">
    <property type="entry name" value="Phosphoenolpyruvate-binding domains"/>
    <property type="match status" value="1"/>
</dbReference>
<accession>A0A2T4PZB3</accession>
<dbReference type="InterPro" id="IPR008279">
    <property type="entry name" value="PEP-util_enz_mobile_dom"/>
</dbReference>
<evidence type="ECO:0000256" key="2">
    <source>
        <dbReference type="ARBA" id="ARBA00001958"/>
    </source>
</evidence>
<dbReference type="STRING" id="1194526.A284_05305"/>
<evidence type="ECO:0000256" key="7">
    <source>
        <dbReference type="ARBA" id="ARBA00018587"/>
    </source>
</evidence>
<dbReference type="RefSeq" id="WP_107532998.1">
    <property type="nucleotide sequence ID" value="NZ_PZEV01000028.1"/>
</dbReference>
<dbReference type="EMBL" id="PZEV01000028">
    <property type="protein sequence ID" value="PTI50477.1"/>
    <property type="molecule type" value="Genomic_DNA"/>
</dbReference>
<dbReference type="NCBIfam" id="NF004978">
    <property type="entry name" value="PRK06354.1"/>
    <property type="match status" value="1"/>
</dbReference>
<dbReference type="InterPro" id="IPR040442">
    <property type="entry name" value="Pyrv_kinase-like_dom_sf"/>
</dbReference>
<comment type="cofactor">
    <cofactor evidence="1">
        <name>Mg(2+)</name>
        <dbReference type="ChEBI" id="CHEBI:18420"/>
    </cofactor>
</comment>
<dbReference type="SUPFAM" id="SSF52935">
    <property type="entry name" value="PK C-terminal domain-like"/>
    <property type="match status" value="1"/>
</dbReference>
<evidence type="ECO:0000313" key="22">
    <source>
        <dbReference type="EMBL" id="PTI50477.1"/>
    </source>
</evidence>
<dbReference type="InterPro" id="IPR015806">
    <property type="entry name" value="Pyrv_Knase_insert_dom_sf"/>
</dbReference>
<comment type="similarity">
    <text evidence="4">In the C-terminal section; belongs to the PEP-utilizing enzyme family.</text>
</comment>
<dbReference type="GO" id="GO:0000287">
    <property type="term" value="F:magnesium ion binding"/>
    <property type="evidence" value="ECO:0007669"/>
    <property type="project" value="UniProtKB-UniRule"/>
</dbReference>